<reference evidence="1" key="1">
    <citation type="journal article" date="2023" name="G3 (Bethesda)">
        <title>A reference genome for the long-term kleptoplast-retaining sea slug Elysia crispata morphotype clarki.</title>
        <authorList>
            <person name="Eastman K.E."/>
            <person name="Pendleton A.L."/>
            <person name="Shaikh M.A."/>
            <person name="Suttiyut T."/>
            <person name="Ogas R."/>
            <person name="Tomko P."/>
            <person name="Gavelis G."/>
            <person name="Widhalm J.R."/>
            <person name="Wisecaver J.H."/>
        </authorList>
    </citation>
    <scope>NUCLEOTIDE SEQUENCE</scope>
    <source>
        <strain evidence="1">ECLA1</strain>
    </source>
</reference>
<dbReference type="EMBL" id="JAWDGP010003622">
    <property type="protein sequence ID" value="KAK3772543.1"/>
    <property type="molecule type" value="Genomic_DNA"/>
</dbReference>
<name>A0AAE1DKA8_9GAST</name>
<dbReference type="Proteomes" id="UP001283361">
    <property type="component" value="Unassembled WGS sequence"/>
</dbReference>
<evidence type="ECO:0000313" key="1">
    <source>
        <dbReference type="EMBL" id="KAK3772543.1"/>
    </source>
</evidence>
<evidence type="ECO:0000313" key="2">
    <source>
        <dbReference type="Proteomes" id="UP001283361"/>
    </source>
</evidence>
<protein>
    <submittedName>
        <fullName evidence="1">Uncharacterized protein</fullName>
    </submittedName>
</protein>
<keyword evidence="2" id="KW-1185">Reference proteome</keyword>
<proteinExistence type="predicted"/>
<gene>
    <name evidence="1" type="ORF">RRG08_043758</name>
</gene>
<accession>A0AAE1DKA8</accession>
<comment type="caution">
    <text evidence="1">The sequence shown here is derived from an EMBL/GenBank/DDBJ whole genome shotgun (WGS) entry which is preliminary data.</text>
</comment>
<organism evidence="1 2">
    <name type="scientific">Elysia crispata</name>
    <name type="common">lettuce slug</name>
    <dbReference type="NCBI Taxonomy" id="231223"/>
    <lineage>
        <taxon>Eukaryota</taxon>
        <taxon>Metazoa</taxon>
        <taxon>Spiralia</taxon>
        <taxon>Lophotrochozoa</taxon>
        <taxon>Mollusca</taxon>
        <taxon>Gastropoda</taxon>
        <taxon>Heterobranchia</taxon>
        <taxon>Euthyneura</taxon>
        <taxon>Panpulmonata</taxon>
        <taxon>Sacoglossa</taxon>
        <taxon>Placobranchoidea</taxon>
        <taxon>Plakobranchidae</taxon>
        <taxon>Elysia</taxon>
    </lineage>
</organism>
<sequence>MCAVECKRFLSPFLDNLVTPRQIRSPQFTDKLALVWVDPVSREALYGTRRAQRFPRLVHSTLYSVSHRIGRETTGSEPTVETRMFL</sequence>
<dbReference type="AlphaFoldDB" id="A0AAE1DKA8"/>